<dbReference type="PANTHER" id="PTHR12428">
    <property type="entry name" value="OXA1"/>
    <property type="match status" value="1"/>
</dbReference>
<keyword evidence="6 10" id="KW-1133">Transmembrane helix</keyword>
<keyword evidence="13" id="KW-1185">Reference proteome</keyword>
<feature type="domain" description="Membrane insertase YidC/Oxa/ALB C-terminal" evidence="11">
    <location>
        <begin position="145"/>
        <end position="335"/>
    </location>
</feature>
<name>A0A7J7JJM0_BUGNE</name>
<dbReference type="CDD" id="cd20069">
    <property type="entry name" value="5TM_Oxa1-like"/>
    <property type="match status" value="1"/>
</dbReference>
<evidence type="ECO:0000259" key="11">
    <source>
        <dbReference type="Pfam" id="PF02096"/>
    </source>
</evidence>
<dbReference type="InterPro" id="IPR028055">
    <property type="entry name" value="YidC/Oxa/ALB_C"/>
</dbReference>
<dbReference type="PANTHER" id="PTHR12428:SF66">
    <property type="entry name" value="MITOCHONDRIAL INNER MEMBRANE PROTEIN OXA1L"/>
    <property type="match status" value="1"/>
</dbReference>
<feature type="transmembrane region" description="Helical" evidence="10">
    <location>
        <begin position="267"/>
        <end position="285"/>
    </location>
</feature>
<dbReference type="Proteomes" id="UP000593567">
    <property type="component" value="Unassembled WGS sequence"/>
</dbReference>
<keyword evidence="4" id="KW-0999">Mitochondrion inner membrane</keyword>
<dbReference type="GO" id="GO:0032979">
    <property type="term" value="P:protein insertion into mitochondrial inner membrane from matrix"/>
    <property type="evidence" value="ECO:0007669"/>
    <property type="project" value="TreeGrafter"/>
</dbReference>
<evidence type="ECO:0000256" key="5">
    <source>
        <dbReference type="ARBA" id="ARBA00022946"/>
    </source>
</evidence>
<evidence type="ECO:0000256" key="3">
    <source>
        <dbReference type="ARBA" id="ARBA00022692"/>
    </source>
</evidence>
<dbReference type="InterPro" id="IPR001708">
    <property type="entry name" value="YidC/ALB3/OXA1/COX18"/>
</dbReference>
<feature type="transmembrane region" description="Helical" evidence="10">
    <location>
        <begin position="297"/>
        <end position="315"/>
    </location>
</feature>
<keyword evidence="8 10" id="KW-0472">Membrane</keyword>
<evidence type="ECO:0000313" key="12">
    <source>
        <dbReference type="EMBL" id="KAF6026490.1"/>
    </source>
</evidence>
<evidence type="ECO:0000256" key="4">
    <source>
        <dbReference type="ARBA" id="ARBA00022792"/>
    </source>
</evidence>
<sequence>MLELWIEEFDQYYVDRESFPTLAGHSGFEDNLIYRFKLHSIRSFQSWKQVPKFNLSLYRRSCCPPTYCVFSSHPSIRSISSKVGQPELSKETGFLPPPPDPVNVPEQLTSLGEPTLSSLGLCSWWPSGLVQSLMETIHVQADLPWFSSIIILTLIVRCATLPLTVMQLKTSAHMHNHMPTLMSIQQQMVQAKNSGDLGQLEKLHQEYTSYSKRNNCDPFKMMLRPLMAAPVFLSIFYGLRGMTSLPVQSLMTGGGAWFVDLTVPDPYFILPAMSATTIFVVTKTGAEGASTTHLPPLMKKIFNVLPIIIFGVTSFQPSALALYWSTSNIISLVFSKIFETNFMKKTFNIPDKVDHPPDATPPSPFTSSFQDFSKLKQLMHEMEDRKSVGALKFKADKTKQSDSKKK</sequence>
<evidence type="ECO:0000256" key="8">
    <source>
        <dbReference type="ARBA" id="ARBA00023136"/>
    </source>
</evidence>
<evidence type="ECO:0000256" key="9">
    <source>
        <dbReference type="RuleBase" id="RU003945"/>
    </source>
</evidence>
<feature type="transmembrane region" description="Helical" evidence="10">
    <location>
        <begin position="221"/>
        <end position="239"/>
    </location>
</feature>
<dbReference type="GO" id="GO:0032977">
    <property type="term" value="F:membrane insertase activity"/>
    <property type="evidence" value="ECO:0007669"/>
    <property type="project" value="InterPro"/>
</dbReference>
<proteinExistence type="inferred from homology"/>
<accession>A0A7J7JJM0</accession>
<protein>
    <submittedName>
        <fullName evidence="12">OXA1L</fullName>
    </submittedName>
</protein>
<organism evidence="12 13">
    <name type="scientific">Bugula neritina</name>
    <name type="common">Brown bryozoan</name>
    <name type="synonym">Sertularia neritina</name>
    <dbReference type="NCBI Taxonomy" id="10212"/>
    <lineage>
        <taxon>Eukaryota</taxon>
        <taxon>Metazoa</taxon>
        <taxon>Spiralia</taxon>
        <taxon>Lophotrochozoa</taxon>
        <taxon>Bryozoa</taxon>
        <taxon>Gymnolaemata</taxon>
        <taxon>Cheilostomatida</taxon>
        <taxon>Flustrina</taxon>
        <taxon>Buguloidea</taxon>
        <taxon>Bugulidae</taxon>
        <taxon>Bugula</taxon>
    </lineage>
</organism>
<feature type="transmembrane region" description="Helical" evidence="10">
    <location>
        <begin position="143"/>
        <end position="165"/>
    </location>
</feature>
<comment type="subcellular location">
    <subcellularLocation>
        <location evidence="9">Membrane</location>
        <topology evidence="9">Multi-pass membrane protein</topology>
    </subcellularLocation>
    <subcellularLocation>
        <location evidence="1">Mitochondrion inner membrane</location>
        <topology evidence="1">Multi-pass membrane protein</topology>
    </subcellularLocation>
</comment>
<evidence type="ECO:0000256" key="7">
    <source>
        <dbReference type="ARBA" id="ARBA00023128"/>
    </source>
</evidence>
<evidence type="ECO:0000313" key="13">
    <source>
        <dbReference type="Proteomes" id="UP000593567"/>
    </source>
</evidence>
<evidence type="ECO:0000256" key="1">
    <source>
        <dbReference type="ARBA" id="ARBA00004448"/>
    </source>
</evidence>
<evidence type="ECO:0000256" key="10">
    <source>
        <dbReference type="SAM" id="Phobius"/>
    </source>
</evidence>
<gene>
    <name evidence="12" type="ORF">EB796_015205</name>
</gene>
<keyword evidence="5" id="KW-0809">Transit peptide</keyword>
<keyword evidence="3 9" id="KW-0812">Transmembrane</keyword>
<dbReference type="NCBIfam" id="TIGR03592">
    <property type="entry name" value="yidC_oxa1_cterm"/>
    <property type="match status" value="1"/>
</dbReference>
<dbReference type="OrthoDB" id="2148490at2759"/>
<keyword evidence="7" id="KW-0496">Mitochondrion</keyword>
<dbReference type="Pfam" id="PF02096">
    <property type="entry name" value="60KD_IMP"/>
    <property type="match status" value="1"/>
</dbReference>
<evidence type="ECO:0000256" key="2">
    <source>
        <dbReference type="ARBA" id="ARBA00009877"/>
    </source>
</evidence>
<comment type="similarity">
    <text evidence="2 9">Belongs to the OXA1/ALB3/YidC family.</text>
</comment>
<dbReference type="AlphaFoldDB" id="A0A7J7JJM0"/>
<evidence type="ECO:0000256" key="6">
    <source>
        <dbReference type="ARBA" id="ARBA00022989"/>
    </source>
</evidence>
<comment type="caution">
    <text evidence="12">The sequence shown here is derived from an EMBL/GenBank/DDBJ whole genome shotgun (WGS) entry which is preliminary data.</text>
</comment>
<dbReference type="GO" id="GO:0005743">
    <property type="term" value="C:mitochondrial inner membrane"/>
    <property type="evidence" value="ECO:0007669"/>
    <property type="project" value="UniProtKB-SubCell"/>
</dbReference>
<reference evidence="12" key="1">
    <citation type="submission" date="2020-06" db="EMBL/GenBank/DDBJ databases">
        <title>Draft genome of Bugula neritina, a colonial animal packing powerful symbionts and potential medicines.</title>
        <authorList>
            <person name="Rayko M."/>
        </authorList>
    </citation>
    <scope>NUCLEOTIDE SEQUENCE [LARGE SCALE GENOMIC DNA]</scope>
    <source>
        <strain evidence="12">Kwan_BN1</strain>
    </source>
</reference>
<dbReference type="EMBL" id="VXIV02002269">
    <property type="protein sequence ID" value="KAF6026490.1"/>
    <property type="molecule type" value="Genomic_DNA"/>
</dbReference>